<feature type="region of interest" description="Disordered" evidence="1">
    <location>
        <begin position="132"/>
        <end position="153"/>
    </location>
</feature>
<comment type="caution">
    <text evidence="2">The sequence shown here is derived from an EMBL/GenBank/DDBJ whole genome shotgun (WGS) entry which is preliminary data.</text>
</comment>
<evidence type="ECO:0008006" key="4">
    <source>
        <dbReference type="Google" id="ProtNLM"/>
    </source>
</evidence>
<dbReference type="EMBL" id="JBHRWO010000022">
    <property type="protein sequence ID" value="MFC3495890.1"/>
    <property type="molecule type" value="Genomic_DNA"/>
</dbReference>
<organism evidence="2 3">
    <name type="scientific">Glycomyces rhizosphaerae</name>
    <dbReference type="NCBI Taxonomy" id="2054422"/>
    <lineage>
        <taxon>Bacteria</taxon>
        <taxon>Bacillati</taxon>
        <taxon>Actinomycetota</taxon>
        <taxon>Actinomycetes</taxon>
        <taxon>Glycomycetales</taxon>
        <taxon>Glycomycetaceae</taxon>
        <taxon>Glycomyces</taxon>
    </lineage>
</organism>
<proteinExistence type="predicted"/>
<evidence type="ECO:0000313" key="3">
    <source>
        <dbReference type="Proteomes" id="UP001595712"/>
    </source>
</evidence>
<protein>
    <recommendedName>
        <fullName evidence="4">DUF1542 domain-containing protein</fullName>
    </recommendedName>
</protein>
<reference evidence="3" key="1">
    <citation type="journal article" date="2019" name="Int. J. Syst. Evol. Microbiol.">
        <title>The Global Catalogue of Microorganisms (GCM) 10K type strain sequencing project: providing services to taxonomists for standard genome sequencing and annotation.</title>
        <authorList>
            <consortium name="The Broad Institute Genomics Platform"/>
            <consortium name="The Broad Institute Genome Sequencing Center for Infectious Disease"/>
            <person name="Wu L."/>
            <person name="Ma J."/>
        </authorList>
    </citation>
    <scope>NUCLEOTIDE SEQUENCE [LARGE SCALE GENOMIC DNA]</scope>
    <source>
        <strain evidence="3">CGMCC 4.7396</strain>
    </source>
</reference>
<dbReference type="Proteomes" id="UP001595712">
    <property type="component" value="Unassembled WGS sequence"/>
</dbReference>
<dbReference type="RefSeq" id="WP_387980834.1">
    <property type="nucleotide sequence ID" value="NZ_JBHRWO010000022.1"/>
</dbReference>
<keyword evidence="3" id="KW-1185">Reference proteome</keyword>
<accession>A0ABV7Q5C9</accession>
<name>A0ABV7Q5C9_9ACTN</name>
<evidence type="ECO:0000256" key="1">
    <source>
        <dbReference type="SAM" id="MobiDB-lite"/>
    </source>
</evidence>
<sequence length="256" mass="26325">MELWLTLLVVAIVVILFVVQSNKRRALAELADAEAEARRLYERLGGQTMNLIAPGDNLPAGQALADAGERYTAAGSQLESAKTINQYRLVAETAIEGLLYVRAARTAMDMDPGPEVPSMVGRRRTGALTEPVSAEVEGRTYTGSPDPSDENRHYYPGGRVDGRPVPSGWYNTPWWQPALAGAAGVFVGMMVIDAMIAPAYAMGAVEGGDASGGDAGGDSGDAGADGGDAGGDSGGDFGGGDFGGGDFGGGDFGGFE</sequence>
<gene>
    <name evidence="2" type="ORF">ACFO8M_25700</name>
</gene>
<feature type="region of interest" description="Disordered" evidence="1">
    <location>
        <begin position="212"/>
        <end position="256"/>
    </location>
</feature>
<evidence type="ECO:0000313" key="2">
    <source>
        <dbReference type="EMBL" id="MFC3495890.1"/>
    </source>
</evidence>